<feature type="compositionally biased region" description="Polar residues" evidence="1">
    <location>
        <begin position="183"/>
        <end position="195"/>
    </location>
</feature>
<feature type="region of interest" description="Disordered" evidence="1">
    <location>
        <begin position="55"/>
        <end position="92"/>
    </location>
</feature>
<dbReference type="Proteomes" id="UP001201163">
    <property type="component" value="Unassembled WGS sequence"/>
</dbReference>
<proteinExistence type="predicted"/>
<feature type="region of interest" description="Disordered" evidence="1">
    <location>
        <begin position="444"/>
        <end position="495"/>
    </location>
</feature>
<feature type="compositionally biased region" description="Low complexity" evidence="1">
    <location>
        <begin position="553"/>
        <end position="564"/>
    </location>
</feature>
<feature type="compositionally biased region" description="Low complexity" evidence="1">
    <location>
        <begin position="136"/>
        <end position="153"/>
    </location>
</feature>
<feature type="compositionally biased region" description="Acidic residues" evidence="1">
    <location>
        <begin position="252"/>
        <end position="264"/>
    </location>
</feature>
<organism evidence="2 3">
    <name type="scientific">Lactarius akahatsu</name>
    <dbReference type="NCBI Taxonomy" id="416441"/>
    <lineage>
        <taxon>Eukaryota</taxon>
        <taxon>Fungi</taxon>
        <taxon>Dikarya</taxon>
        <taxon>Basidiomycota</taxon>
        <taxon>Agaricomycotina</taxon>
        <taxon>Agaricomycetes</taxon>
        <taxon>Russulales</taxon>
        <taxon>Russulaceae</taxon>
        <taxon>Lactarius</taxon>
    </lineage>
</organism>
<feature type="compositionally biased region" description="Pro residues" evidence="1">
    <location>
        <begin position="318"/>
        <end position="329"/>
    </location>
</feature>
<feature type="compositionally biased region" description="Low complexity" evidence="1">
    <location>
        <begin position="408"/>
        <end position="418"/>
    </location>
</feature>
<feature type="region of interest" description="Disordered" evidence="1">
    <location>
        <begin position="400"/>
        <end position="432"/>
    </location>
</feature>
<name>A0AAD4L3Y9_9AGAM</name>
<protein>
    <submittedName>
        <fullName evidence="2">Uncharacterized protein</fullName>
    </submittedName>
</protein>
<keyword evidence="3" id="KW-1185">Reference proteome</keyword>
<evidence type="ECO:0000256" key="1">
    <source>
        <dbReference type="SAM" id="MobiDB-lite"/>
    </source>
</evidence>
<feature type="region of interest" description="Disordered" evidence="1">
    <location>
        <begin position="248"/>
        <end position="384"/>
    </location>
</feature>
<sequence length="598" mass="64239">MSEHFDSSTSAVLSNYSFLSPLKRQRAVRNRSNIVTPSPSKCANRLPVLPELSGEQDAFSSSFPSPSVSSTSFPRASPSVCPREKRRSRYGRDEFALDQDFLRVATLDAQSPTPAKHQSVRLSTFDIVIDITAPTSPISDSPPAESSSSTLTTPPRPTRSRDIRLQSPPRSRSPTPSLTSMSACSSNDIPTTPLTSDDEWPGLGSSPRLRKAPAAQRVQIHPLVITKSTPILLTSDADPADVFEFTIAPFSDPEDEEEQDEDDVSWYARELGQLVSLASPRAPSASSATAARPDSLPPPPSRASTRSGQHSRMSKPLPAIPRTPGPSPQLDPTFPRQHTTSRRPSRQQPPTYPAPQPPRTATTPSIRKSLKITVPRAPPRTPLPLDVADIFDDIDAWSVFAPSAGPRSTGAATSAGAAELSPPRMPHTPMSAYSQYDPLELIVDYATLPSPQPSPSSSMSPSPSMSPSLSSFLPDDDSDGEESEYWPNEEKLRSRWSCSTVATLATRAAASPPTSPSPSARLRFHLGSVARRVRARRTGAGGSDSGVLKTHARSSSEPSATSSANGAIVGVRSESGHEDADAESCLRRKPIPLELFLR</sequence>
<comment type="caution">
    <text evidence="2">The sequence shown here is derived from an EMBL/GenBank/DDBJ whole genome shotgun (WGS) entry which is preliminary data.</text>
</comment>
<feature type="compositionally biased region" description="Low complexity" evidence="1">
    <location>
        <begin position="455"/>
        <end position="473"/>
    </location>
</feature>
<dbReference type="EMBL" id="JAKELL010000201">
    <property type="protein sequence ID" value="KAH8978827.1"/>
    <property type="molecule type" value="Genomic_DNA"/>
</dbReference>
<feature type="compositionally biased region" description="Polar residues" evidence="1">
    <location>
        <begin position="302"/>
        <end position="311"/>
    </location>
</feature>
<feature type="compositionally biased region" description="Low complexity" evidence="1">
    <location>
        <begin position="59"/>
        <end position="79"/>
    </location>
</feature>
<gene>
    <name evidence="2" type="ORF">EDB92DRAFT_526322</name>
</gene>
<feature type="compositionally biased region" description="Acidic residues" evidence="1">
    <location>
        <begin position="474"/>
        <end position="484"/>
    </location>
</feature>
<feature type="region of interest" description="Disordered" evidence="1">
    <location>
        <begin position="535"/>
        <end position="584"/>
    </location>
</feature>
<feature type="region of interest" description="Disordered" evidence="1">
    <location>
        <begin position="134"/>
        <end position="214"/>
    </location>
</feature>
<feature type="compositionally biased region" description="Low complexity" evidence="1">
    <location>
        <begin position="276"/>
        <end position="294"/>
    </location>
</feature>
<evidence type="ECO:0000313" key="3">
    <source>
        <dbReference type="Proteomes" id="UP001201163"/>
    </source>
</evidence>
<feature type="compositionally biased region" description="Low complexity" evidence="1">
    <location>
        <begin position="167"/>
        <end position="182"/>
    </location>
</feature>
<evidence type="ECO:0000313" key="2">
    <source>
        <dbReference type="EMBL" id="KAH8978827.1"/>
    </source>
</evidence>
<accession>A0AAD4L3Y9</accession>
<reference evidence="2" key="1">
    <citation type="submission" date="2022-01" db="EMBL/GenBank/DDBJ databases">
        <title>Comparative genomics reveals a dynamic genome evolution in the ectomycorrhizal milk-cap (Lactarius) mushrooms.</title>
        <authorList>
            <consortium name="DOE Joint Genome Institute"/>
            <person name="Lebreton A."/>
            <person name="Tang N."/>
            <person name="Kuo A."/>
            <person name="LaButti K."/>
            <person name="Drula E."/>
            <person name="Barry K."/>
            <person name="Clum A."/>
            <person name="Lipzen A."/>
            <person name="Mousain D."/>
            <person name="Ng V."/>
            <person name="Wang R."/>
            <person name="Wang X."/>
            <person name="Dai Y."/>
            <person name="Henrissat B."/>
            <person name="Grigoriev I.V."/>
            <person name="Guerin-Laguette A."/>
            <person name="Yu F."/>
            <person name="Martin F.M."/>
        </authorList>
    </citation>
    <scope>NUCLEOTIDE SEQUENCE</scope>
    <source>
        <strain evidence="2">QP</strain>
    </source>
</reference>
<dbReference type="AlphaFoldDB" id="A0AAD4L3Y9"/>